<dbReference type="AlphaFoldDB" id="S3CXY6"/>
<protein>
    <recommendedName>
        <fullName evidence="5">Transmembrane protein</fullName>
    </recommendedName>
</protein>
<feature type="compositionally biased region" description="Basic and acidic residues" evidence="1">
    <location>
        <begin position="157"/>
        <end position="177"/>
    </location>
</feature>
<keyword evidence="4" id="KW-1185">Reference proteome</keyword>
<organism evidence="3 4">
    <name type="scientific">Glarea lozoyensis (strain ATCC 20868 / MF5171)</name>
    <dbReference type="NCBI Taxonomy" id="1116229"/>
    <lineage>
        <taxon>Eukaryota</taxon>
        <taxon>Fungi</taxon>
        <taxon>Dikarya</taxon>
        <taxon>Ascomycota</taxon>
        <taxon>Pezizomycotina</taxon>
        <taxon>Leotiomycetes</taxon>
        <taxon>Helotiales</taxon>
        <taxon>Helotiaceae</taxon>
        <taxon>Glarea</taxon>
    </lineage>
</organism>
<evidence type="ECO:0000256" key="1">
    <source>
        <dbReference type="SAM" id="MobiDB-lite"/>
    </source>
</evidence>
<feature type="region of interest" description="Disordered" evidence="1">
    <location>
        <begin position="225"/>
        <end position="245"/>
    </location>
</feature>
<keyword evidence="2" id="KW-0472">Membrane</keyword>
<accession>S3CXY6</accession>
<feature type="region of interest" description="Disordered" evidence="1">
    <location>
        <begin position="124"/>
        <end position="144"/>
    </location>
</feature>
<keyword evidence="2" id="KW-0812">Transmembrane</keyword>
<evidence type="ECO:0000313" key="3">
    <source>
        <dbReference type="EMBL" id="EPE29784.1"/>
    </source>
</evidence>
<proteinExistence type="predicted"/>
<sequence length="258" mass="29686">MAPPQPQPRQHRQAEPTQRIVTLTITRDSTVYTTIIPLGSSPTTIPIQQSPISVPTSPTTTPTAALITPVGESSNRGTVAGAVIGSVVGFLFLFWFLWKCRPYYRFWDTRDTISYSSYDSESYYSPGPPPMRQRGGGGEWGGRGIRYPERTWRRGRDESWEGRSGRGSDGRSRRGSERGVGIEGWTRPRQRGRRGRVFDWVVWGWRGRPRWRRDRRAWSGRRTWRDRSRSWSAPPRDRKRRGVEAWSGMKYKPGTVDD</sequence>
<feature type="region of interest" description="Disordered" evidence="1">
    <location>
        <begin position="157"/>
        <end position="186"/>
    </location>
</feature>
<evidence type="ECO:0000256" key="2">
    <source>
        <dbReference type="SAM" id="Phobius"/>
    </source>
</evidence>
<dbReference type="Proteomes" id="UP000016922">
    <property type="component" value="Unassembled WGS sequence"/>
</dbReference>
<dbReference type="OrthoDB" id="10607177at2759"/>
<dbReference type="EMBL" id="KE145367">
    <property type="protein sequence ID" value="EPE29784.1"/>
    <property type="molecule type" value="Genomic_DNA"/>
</dbReference>
<feature type="transmembrane region" description="Helical" evidence="2">
    <location>
        <begin position="79"/>
        <end position="98"/>
    </location>
</feature>
<gene>
    <name evidence="3" type="ORF">GLAREA_00944</name>
</gene>
<dbReference type="RefSeq" id="XP_008083893.1">
    <property type="nucleotide sequence ID" value="XM_008085702.1"/>
</dbReference>
<evidence type="ECO:0000313" key="4">
    <source>
        <dbReference type="Proteomes" id="UP000016922"/>
    </source>
</evidence>
<feature type="compositionally biased region" description="Gly residues" evidence="1">
    <location>
        <begin position="134"/>
        <end position="144"/>
    </location>
</feature>
<dbReference type="GeneID" id="19460002"/>
<dbReference type="HOGENOM" id="CLU_1077887_0_0_1"/>
<reference evidence="3 4" key="1">
    <citation type="journal article" date="2013" name="BMC Genomics">
        <title>Genomics-driven discovery of the pneumocandin biosynthetic gene cluster in the fungus Glarea lozoyensis.</title>
        <authorList>
            <person name="Chen L."/>
            <person name="Yue Q."/>
            <person name="Zhang X."/>
            <person name="Xiang M."/>
            <person name="Wang C."/>
            <person name="Li S."/>
            <person name="Che Y."/>
            <person name="Ortiz-Lopez F.J."/>
            <person name="Bills G.F."/>
            <person name="Liu X."/>
            <person name="An Z."/>
        </authorList>
    </citation>
    <scope>NUCLEOTIDE SEQUENCE [LARGE SCALE GENOMIC DNA]</scope>
    <source>
        <strain evidence="4">ATCC 20868 / MF5171</strain>
    </source>
</reference>
<name>S3CXY6_GLAL2</name>
<keyword evidence="2" id="KW-1133">Transmembrane helix</keyword>
<dbReference type="KEGG" id="glz:GLAREA_00944"/>
<evidence type="ECO:0008006" key="5">
    <source>
        <dbReference type="Google" id="ProtNLM"/>
    </source>
</evidence>